<evidence type="ECO:0008006" key="3">
    <source>
        <dbReference type="Google" id="ProtNLM"/>
    </source>
</evidence>
<dbReference type="EMBL" id="JBBXMP010000001">
    <property type="protein sequence ID" value="KAL0072519.1"/>
    <property type="molecule type" value="Genomic_DNA"/>
</dbReference>
<accession>A0ABR3AHU7</accession>
<keyword evidence="2" id="KW-1185">Reference proteome</keyword>
<dbReference type="Proteomes" id="UP001437256">
    <property type="component" value="Unassembled WGS sequence"/>
</dbReference>
<gene>
    <name evidence="1" type="ORF">AAF712_000282</name>
</gene>
<evidence type="ECO:0000313" key="2">
    <source>
        <dbReference type="Proteomes" id="UP001437256"/>
    </source>
</evidence>
<comment type="caution">
    <text evidence="1">The sequence shown here is derived from an EMBL/GenBank/DDBJ whole genome shotgun (WGS) entry which is preliminary data.</text>
</comment>
<organism evidence="1 2">
    <name type="scientific">Marasmius tenuissimus</name>
    <dbReference type="NCBI Taxonomy" id="585030"/>
    <lineage>
        <taxon>Eukaryota</taxon>
        <taxon>Fungi</taxon>
        <taxon>Dikarya</taxon>
        <taxon>Basidiomycota</taxon>
        <taxon>Agaricomycotina</taxon>
        <taxon>Agaricomycetes</taxon>
        <taxon>Agaricomycetidae</taxon>
        <taxon>Agaricales</taxon>
        <taxon>Marasmiineae</taxon>
        <taxon>Marasmiaceae</taxon>
        <taxon>Marasmius</taxon>
    </lineage>
</organism>
<proteinExistence type="predicted"/>
<reference evidence="1 2" key="1">
    <citation type="submission" date="2024-05" db="EMBL/GenBank/DDBJ databases">
        <title>A draft genome resource for the thread blight pathogen Marasmius tenuissimus strain MS-2.</title>
        <authorList>
            <person name="Yulfo-Soto G.E."/>
            <person name="Baruah I.K."/>
            <person name="Amoako-Attah I."/>
            <person name="Bukari Y."/>
            <person name="Meinhardt L.W."/>
            <person name="Bailey B.A."/>
            <person name="Cohen S.P."/>
        </authorList>
    </citation>
    <scope>NUCLEOTIDE SEQUENCE [LARGE SCALE GENOMIC DNA]</scope>
    <source>
        <strain evidence="1 2">MS-2</strain>
    </source>
</reference>
<protein>
    <recommendedName>
        <fullName evidence="3">C2 domain-containing protein</fullName>
    </recommendedName>
</protein>
<sequence>MSYGNGKSVYTTSTVNCKTSDPIWHDNLGPVWLKEDAFITFRVRHRTIPMLKASTIASTRAYRVHELIDQQKDLYDLKSTIQLPLEFTSSSPPTSPNETKRTKALGAQTNIKYLTINLRSPSSTESATEEVAKAHARRNSIRHEQQHTPVTTAVLPPATLKSSDTDSGEDLRLAIDRKAALELQGEAKQIETIAIVPTIICTSPN</sequence>
<name>A0ABR3AHU7_9AGAR</name>
<evidence type="ECO:0000313" key="1">
    <source>
        <dbReference type="EMBL" id="KAL0072519.1"/>
    </source>
</evidence>